<dbReference type="Pfam" id="PF10502">
    <property type="entry name" value="Peptidase_S26"/>
    <property type="match status" value="1"/>
</dbReference>
<keyword evidence="5 7" id="KW-0378">Hydrolase</keyword>
<evidence type="ECO:0000256" key="4">
    <source>
        <dbReference type="ARBA" id="ARBA00013208"/>
    </source>
</evidence>
<sequence>MDNKPELENQQKPEPQDEGAEAPKKLLELAEDEGELKRKAERRKKIVKETRDWLVLIVCTLAVVFLVRSYVFEPIVVDGPSMNDTLFTGDRVFVTKFDYLIGEPERGTVVICHYPNSKENYIKRLIALPGDTLEIRGGVTYLNGEALDEDFISYPTTRDFGPITLGEDEYFVMGDNRANSNDSRSVGPLSRSQIVGRVRYLFYPFDRAGTVEQQYTEDAQ</sequence>
<dbReference type="InterPro" id="IPR019758">
    <property type="entry name" value="Pept_S26A_signal_pept_1_CS"/>
</dbReference>
<comment type="catalytic activity">
    <reaction evidence="1 7">
        <text>Cleavage of hydrophobic, N-terminal signal or leader sequences from secreted and periplasmic proteins.</text>
        <dbReference type="EC" id="3.4.21.89"/>
    </reaction>
</comment>
<dbReference type="PANTHER" id="PTHR43390:SF1">
    <property type="entry name" value="CHLOROPLAST PROCESSING PEPTIDASE"/>
    <property type="match status" value="1"/>
</dbReference>
<dbReference type="GO" id="GO:0005886">
    <property type="term" value="C:plasma membrane"/>
    <property type="evidence" value="ECO:0007669"/>
    <property type="project" value="UniProtKB-SubCell"/>
</dbReference>
<dbReference type="GO" id="GO:0004252">
    <property type="term" value="F:serine-type endopeptidase activity"/>
    <property type="evidence" value="ECO:0007669"/>
    <property type="project" value="InterPro"/>
</dbReference>
<reference evidence="10" key="2">
    <citation type="journal article" date="2021" name="PeerJ">
        <title>Extensive microbial diversity within the chicken gut microbiome revealed by metagenomics and culture.</title>
        <authorList>
            <person name="Gilroy R."/>
            <person name="Ravi A."/>
            <person name="Getino M."/>
            <person name="Pursley I."/>
            <person name="Horton D.L."/>
            <person name="Alikhan N.F."/>
            <person name="Baker D."/>
            <person name="Gharbi K."/>
            <person name="Hall N."/>
            <person name="Watson M."/>
            <person name="Adriaenssens E.M."/>
            <person name="Foster-Nyarko E."/>
            <person name="Jarju S."/>
            <person name="Secka A."/>
            <person name="Antonio M."/>
            <person name="Oren A."/>
            <person name="Chaudhuri R.R."/>
            <person name="La Ragione R."/>
            <person name="Hildebrand F."/>
            <person name="Pallen M.J."/>
        </authorList>
    </citation>
    <scope>NUCLEOTIDE SEQUENCE</scope>
    <source>
        <strain evidence="10">ChiSxjej2B14-8506</strain>
    </source>
</reference>
<organism evidence="10 11">
    <name type="scientific">Candidatus Fimadaptatus faecigallinarum</name>
    <dbReference type="NCBI Taxonomy" id="2840814"/>
    <lineage>
        <taxon>Bacteria</taxon>
        <taxon>Bacillati</taxon>
        <taxon>Bacillota</taxon>
        <taxon>Clostridia</taxon>
        <taxon>Eubacteriales</taxon>
        <taxon>Candidatus Fimadaptatus</taxon>
    </lineage>
</organism>
<feature type="transmembrane region" description="Helical" evidence="7">
    <location>
        <begin position="53"/>
        <end position="72"/>
    </location>
</feature>
<proteinExistence type="inferred from homology"/>
<dbReference type="GO" id="GO:0009003">
    <property type="term" value="F:signal peptidase activity"/>
    <property type="evidence" value="ECO:0007669"/>
    <property type="project" value="UniProtKB-EC"/>
</dbReference>
<evidence type="ECO:0000256" key="3">
    <source>
        <dbReference type="ARBA" id="ARBA00009370"/>
    </source>
</evidence>
<comment type="subcellular location">
    <subcellularLocation>
        <location evidence="2">Cell membrane</location>
        <topology evidence="2">Single-pass type II membrane protein</topology>
    </subcellularLocation>
    <subcellularLocation>
        <location evidence="7">Membrane</location>
        <topology evidence="7">Single-pass type II membrane protein</topology>
    </subcellularLocation>
</comment>
<feature type="active site" evidence="6">
    <location>
        <position position="81"/>
    </location>
</feature>
<evidence type="ECO:0000256" key="5">
    <source>
        <dbReference type="ARBA" id="ARBA00022801"/>
    </source>
</evidence>
<dbReference type="InterPro" id="IPR000223">
    <property type="entry name" value="Pept_S26A_signal_pept_1"/>
</dbReference>
<evidence type="ECO:0000256" key="6">
    <source>
        <dbReference type="PIRSR" id="PIRSR600223-1"/>
    </source>
</evidence>
<reference evidence="10" key="1">
    <citation type="submission" date="2020-10" db="EMBL/GenBank/DDBJ databases">
        <authorList>
            <person name="Gilroy R."/>
        </authorList>
    </citation>
    <scope>NUCLEOTIDE SEQUENCE</scope>
    <source>
        <strain evidence="10">ChiSxjej2B14-8506</strain>
    </source>
</reference>
<keyword evidence="7" id="KW-0645">Protease</keyword>
<dbReference type="Proteomes" id="UP000824123">
    <property type="component" value="Unassembled WGS sequence"/>
</dbReference>
<keyword evidence="7" id="KW-1133">Transmembrane helix</keyword>
<dbReference type="SUPFAM" id="SSF51306">
    <property type="entry name" value="LexA/Signal peptidase"/>
    <property type="match status" value="1"/>
</dbReference>
<keyword evidence="7" id="KW-0472">Membrane</keyword>
<comment type="caution">
    <text evidence="10">The sequence shown here is derived from an EMBL/GenBank/DDBJ whole genome shotgun (WGS) entry which is preliminary data.</text>
</comment>
<gene>
    <name evidence="10" type="primary">lepB</name>
    <name evidence="10" type="ORF">IAC59_08290</name>
</gene>
<dbReference type="EC" id="3.4.21.89" evidence="4 7"/>
<dbReference type="CDD" id="cd06530">
    <property type="entry name" value="S26_SPase_I"/>
    <property type="match status" value="1"/>
</dbReference>
<feature type="active site" evidence="6">
    <location>
        <position position="123"/>
    </location>
</feature>
<dbReference type="AlphaFoldDB" id="A0A9D1LSM4"/>
<evidence type="ECO:0000259" key="9">
    <source>
        <dbReference type="Pfam" id="PF10502"/>
    </source>
</evidence>
<keyword evidence="7" id="KW-0812">Transmembrane</keyword>
<comment type="similarity">
    <text evidence="3 7">Belongs to the peptidase S26 family.</text>
</comment>
<dbReference type="EMBL" id="DVNK01000051">
    <property type="protein sequence ID" value="HIU47244.1"/>
    <property type="molecule type" value="Genomic_DNA"/>
</dbReference>
<dbReference type="PRINTS" id="PR00727">
    <property type="entry name" value="LEADERPTASE"/>
</dbReference>
<dbReference type="InterPro" id="IPR019757">
    <property type="entry name" value="Pept_S26A_signal_pept_1_Lys-AS"/>
</dbReference>
<evidence type="ECO:0000313" key="10">
    <source>
        <dbReference type="EMBL" id="HIU47244.1"/>
    </source>
</evidence>
<dbReference type="InterPro" id="IPR036286">
    <property type="entry name" value="LexA/Signal_pep-like_sf"/>
</dbReference>
<evidence type="ECO:0000313" key="11">
    <source>
        <dbReference type="Proteomes" id="UP000824123"/>
    </source>
</evidence>
<evidence type="ECO:0000256" key="1">
    <source>
        <dbReference type="ARBA" id="ARBA00000677"/>
    </source>
</evidence>
<dbReference type="InterPro" id="IPR019533">
    <property type="entry name" value="Peptidase_S26"/>
</dbReference>
<protein>
    <recommendedName>
        <fullName evidence="4 7">Signal peptidase I</fullName>
        <ecNumber evidence="4 7">3.4.21.89</ecNumber>
    </recommendedName>
</protein>
<accession>A0A9D1LSM4</accession>
<evidence type="ECO:0000256" key="8">
    <source>
        <dbReference type="SAM" id="MobiDB-lite"/>
    </source>
</evidence>
<dbReference type="PANTHER" id="PTHR43390">
    <property type="entry name" value="SIGNAL PEPTIDASE I"/>
    <property type="match status" value="1"/>
</dbReference>
<dbReference type="NCBIfam" id="TIGR02227">
    <property type="entry name" value="sigpep_I_bact"/>
    <property type="match status" value="1"/>
</dbReference>
<dbReference type="PROSITE" id="PS00760">
    <property type="entry name" value="SPASE_I_2"/>
    <property type="match status" value="1"/>
</dbReference>
<feature type="region of interest" description="Disordered" evidence="8">
    <location>
        <begin position="1"/>
        <end position="25"/>
    </location>
</feature>
<evidence type="ECO:0000256" key="7">
    <source>
        <dbReference type="RuleBase" id="RU362042"/>
    </source>
</evidence>
<dbReference type="GO" id="GO:0006465">
    <property type="term" value="P:signal peptide processing"/>
    <property type="evidence" value="ECO:0007669"/>
    <property type="project" value="InterPro"/>
</dbReference>
<dbReference type="Gene3D" id="2.10.109.10">
    <property type="entry name" value="Umud Fragment, subunit A"/>
    <property type="match status" value="1"/>
</dbReference>
<dbReference type="PROSITE" id="PS00761">
    <property type="entry name" value="SPASE_I_3"/>
    <property type="match status" value="1"/>
</dbReference>
<feature type="domain" description="Peptidase S26" evidence="9">
    <location>
        <begin position="51"/>
        <end position="202"/>
    </location>
</feature>
<name>A0A9D1LSM4_9FIRM</name>
<evidence type="ECO:0000256" key="2">
    <source>
        <dbReference type="ARBA" id="ARBA00004401"/>
    </source>
</evidence>